<evidence type="ECO:0000313" key="7">
    <source>
        <dbReference type="Proteomes" id="UP000264800"/>
    </source>
</evidence>
<dbReference type="InterPro" id="IPR050944">
    <property type="entry name" value="FAM83"/>
</dbReference>
<organism evidence="6 7">
    <name type="scientific">Kryptolebias marmoratus</name>
    <name type="common">Mangrove killifish</name>
    <name type="synonym">Rivulus marmoratus</name>
    <dbReference type="NCBI Taxonomy" id="37003"/>
    <lineage>
        <taxon>Eukaryota</taxon>
        <taxon>Metazoa</taxon>
        <taxon>Chordata</taxon>
        <taxon>Craniata</taxon>
        <taxon>Vertebrata</taxon>
        <taxon>Euteleostomi</taxon>
        <taxon>Actinopterygii</taxon>
        <taxon>Neopterygii</taxon>
        <taxon>Teleostei</taxon>
        <taxon>Neoteleostei</taxon>
        <taxon>Acanthomorphata</taxon>
        <taxon>Ovalentaria</taxon>
        <taxon>Atherinomorphae</taxon>
        <taxon>Cyprinodontiformes</taxon>
        <taxon>Rivulidae</taxon>
        <taxon>Kryptolebias</taxon>
    </lineage>
</organism>
<reference evidence="6" key="1">
    <citation type="submission" date="2025-08" db="UniProtKB">
        <authorList>
            <consortium name="Ensembl"/>
        </authorList>
    </citation>
    <scope>IDENTIFICATION</scope>
</reference>
<comment type="subcellular location">
    <subcellularLocation>
        <location evidence="1">Cytoplasm</location>
    </subcellularLocation>
</comment>
<dbReference type="PANTHER" id="PTHR16181">
    <property type="entry name" value="PROTEIN FAM83A-RELATED"/>
    <property type="match status" value="1"/>
</dbReference>
<dbReference type="OMA" id="GYKPHFI"/>
<dbReference type="KEGG" id="kmr:108233932"/>
<dbReference type="Ensembl" id="ENSKMAT00000026746.1">
    <property type="protein sequence ID" value="ENSKMAP00000026407.1"/>
    <property type="gene ID" value="ENSKMAG00000019582.1"/>
</dbReference>
<dbReference type="GO" id="GO:0007165">
    <property type="term" value="P:signal transduction"/>
    <property type="evidence" value="ECO:0007669"/>
    <property type="project" value="TreeGrafter"/>
</dbReference>
<feature type="compositionally biased region" description="Polar residues" evidence="4">
    <location>
        <begin position="117"/>
        <end position="126"/>
    </location>
</feature>
<dbReference type="PANTHER" id="PTHR16181:SF29">
    <property type="entry name" value="PROTEIN FAM83A-RELATED"/>
    <property type="match status" value="1"/>
</dbReference>
<dbReference type="FunFam" id="3.30.870.10:FF:000004">
    <property type="entry name" value="protein FAM83H isoform X2"/>
    <property type="match status" value="1"/>
</dbReference>
<feature type="domain" description="Scaffolding anchor of CK1" evidence="5">
    <location>
        <begin position="45"/>
        <end position="315"/>
    </location>
</feature>
<feature type="compositionally biased region" description="Polar residues" evidence="4">
    <location>
        <begin position="814"/>
        <end position="824"/>
    </location>
</feature>
<dbReference type="RefSeq" id="XP_017268207.1">
    <property type="nucleotide sequence ID" value="XM_017412718.3"/>
</dbReference>
<protein>
    <submittedName>
        <fullName evidence="6">Family with sequence similarity 83 member B</fullName>
    </submittedName>
</protein>
<accession>A0A3Q3GT23</accession>
<dbReference type="Proteomes" id="UP000264800">
    <property type="component" value="Unplaced"/>
</dbReference>
<evidence type="ECO:0000256" key="2">
    <source>
        <dbReference type="ARBA" id="ARBA00006937"/>
    </source>
</evidence>
<reference evidence="6" key="2">
    <citation type="submission" date="2025-09" db="UniProtKB">
        <authorList>
            <consortium name="Ensembl"/>
        </authorList>
    </citation>
    <scope>IDENTIFICATION</scope>
</reference>
<dbReference type="Pfam" id="PF07894">
    <property type="entry name" value="SACK1"/>
    <property type="match status" value="1"/>
</dbReference>
<evidence type="ECO:0000256" key="4">
    <source>
        <dbReference type="SAM" id="MobiDB-lite"/>
    </source>
</evidence>
<feature type="compositionally biased region" description="Basic and acidic residues" evidence="4">
    <location>
        <begin position="830"/>
        <end position="858"/>
    </location>
</feature>
<feature type="region of interest" description="Disordered" evidence="4">
    <location>
        <begin position="103"/>
        <end position="127"/>
    </location>
</feature>
<dbReference type="CTD" id="222584"/>
<comment type="similarity">
    <text evidence="2">Belongs to the FAM83 family.</text>
</comment>
<feature type="compositionally biased region" description="Polar residues" evidence="4">
    <location>
        <begin position="750"/>
        <end position="766"/>
    </location>
</feature>
<feature type="region of interest" description="Disordered" evidence="4">
    <location>
        <begin position="750"/>
        <end position="914"/>
    </location>
</feature>
<proteinExistence type="inferred from homology"/>
<dbReference type="GO" id="GO:0016020">
    <property type="term" value="C:membrane"/>
    <property type="evidence" value="ECO:0007669"/>
    <property type="project" value="TreeGrafter"/>
</dbReference>
<name>A0A3Q3GT23_KRYMA</name>
<dbReference type="STRING" id="37003.ENSKMAP00000026407"/>
<feature type="region of interest" description="Disordered" evidence="4">
    <location>
        <begin position="400"/>
        <end position="420"/>
    </location>
</feature>
<evidence type="ECO:0000313" key="6">
    <source>
        <dbReference type="Ensembl" id="ENSKMAP00000026407.1"/>
    </source>
</evidence>
<feature type="compositionally biased region" description="Polar residues" evidence="4">
    <location>
        <begin position="786"/>
        <end position="797"/>
    </location>
</feature>
<dbReference type="GO" id="GO:0005737">
    <property type="term" value="C:cytoplasm"/>
    <property type="evidence" value="ECO:0007669"/>
    <property type="project" value="UniProtKB-SubCell"/>
</dbReference>
<sequence length="914" mass="104353">MEVGYFRSNAEDFYKGHYENVLKKPSGEMTSPEFSRLSSLTGEIKTEDYIQPHYKESYRLAIDRLVKDGRDSYHEFLKGENLGTFLSEREIVHIVDNAEHLQPENNINDITGAPDPSNDNQSSSGTYWPVHSDVKTPDLDLGWPKVMHENLHTSIHLLFHPPRLNNPTIKEVIRKQIQDARQVIGIVMDRFTDVDIFKEVVDASLRGVSVYVLLDHSNLKDFLKMAEGQKVNLEHLRKMRVRTLKGPQYLCQSGAKFHGTMEQKFLLIDCHTAIFGSYSFAWSFEKIHLSMVQVITGHLVKSYDEEFRTLYAHSTVPPELECVFNIKGLQEQQMTPKSHSASQLGQNNQMKYIGIRNLNEEGNMVGPLFENHINLHHQMPQFSQMESEFNMLKRHSYAGERQDGHTPHNIRPRGSNWNITKDTRYGPNDYSMDNYLHTPQNYRGLNMRQSYNGIDKQALCMQQNIPTLENTSKAFMRTWRIDSYLKHPEVQATEAFDYLDQFETPDKTSAFMQGRMRSSLVLRSTMPEQMKPNRHMNNMSANVGLSAAHNSFLHYSSMQWDPAAAAGNRLNPSEFMSKKQSLQQLDDFQDTSGNGPGGNFYYPMYVSLGRPKHGQIMTNPDILTDGWHKRHSVADPRSNTEHTHEYSGQVYENAARTQVNKSTAELSSQVGGYRSNLNEDQRSISHYDVKSFPKDPTNSFWQEPPSRAVSAAALDLKNKDLTKKSINAQQNPKNSSKKIQPLLNIQGKNENSIKSNETPSLNSDDSTNTITAEDEETTTSSETENPQIKHQTTSSVKFASKFSKPRFKTEEPQISRQNSLTKSPTWKKPSILEKKSKPAAENHQYSKEESFFSFEKKSALPGSLRRSQSQDKSKSYSKGDAAVEHNVSRSVRGHSENKLGKFFQRMGSLIHKSK</sequence>
<evidence type="ECO:0000259" key="5">
    <source>
        <dbReference type="Pfam" id="PF07894"/>
    </source>
</evidence>
<evidence type="ECO:0000256" key="3">
    <source>
        <dbReference type="ARBA" id="ARBA00022490"/>
    </source>
</evidence>
<dbReference type="InterPro" id="IPR012461">
    <property type="entry name" value="SACK1"/>
</dbReference>
<evidence type="ECO:0000256" key="1">
    <source>
        <dbReference type="ARBA" id="ARBA00004496"/>
    </source>
</evidence>
<keyword evidence="3" id="KW-0963">Cytoplasm</keyword>
<dbReference type="OrthoDB" id="8443577at2759"/>
<dbReference type="GO" id="GO:0019901">
    <property type="term" value="F:protein kinase binding"/>
    <property type="evidence" value="ECO:0007669"/>
    <property type="project" value="TreeGrafter"/>
</dbReference>
<dbReference type="Gene3D" id="3.30.870.10">
    <property type="entry name" value="Endonuclease Chain A"/>
    <property type="match status" value="1"/>
</dbReference>
<dbReference type="GeneID" id="108233932"/>
<feature type="compositionally biased region" description="Basic and acidic residues" evidence="4">
    <location>
        <begin position="881"/>
        <end position="899"/>
    </location>
</feature>
<dbReference type="AlphaFoldDB" id="A0A3Q3GT23"/>
<dbReference type="GeneTree" id="ENSGT00940000157889"/>
<dbReference type="SUPFAM" id="SSF56024">
    <property type="entry name" value="Phospholipase D/nuclease"/>
    <property type="match status" value="1"/>
</dbReference>
<keyword evidence="7" id="KW-1185">Reference proteome</keyword>